<comment type="caution">
    <text evidence="2">The sequence shown here is derived from an EMBL/GenBank/DDBJ whole genome shotgun (WGS) entry which is preliminary data.</text>
</comment>
<dbReference type="AlphaFoldDB" id="A0AAV5V2I1"/>
<dbReference type="Proteomes" id="UP001432322">
    <property type="component" value="Unassembled WGS sequence"/>
</dbReference>
<reference evidence="2" key="1">
    <citation type="submission" date="2023-10" db="EMBL/GenBank/DDBJ databases">
        <title>Genome assembly of Pristionchus species.</title>
        <authorList>
            <person name="Yoshida K."/>
            <person name="Sommer R.J."/>
        </authorList>
    </citation>
    <scope>NUCLEOTIDE SEQUENCE</scope>
    <source>
        <strain evidence="2">RS5133</strain>
    </source>
</reference>
<keyword evidence="3" id="KW-1185">Reference proteome</keyword>
<feature type="compositionally biased region" description="Basic and acidic residues" evidence="1">
    <location>
        <begin position="85"/>
        <end position="95"/>
    </location>
</feature>
<feature type="compositionally biased region" description="Basic and acidic residues" evidence="1">
    <location>
        <begin position="18"/>
        <end position="32"/>
    </location>
</feature>
<evidence type="ECO:0000313" key="2">
    <source>
        <dbReference type="EMBL" id="GMT12608.1"/>
    </source>
</evidence>
<evidence type="ECO:0000313" key="3">
    <source>
        <dbReference type="Proteomes" id="UP001432322"/>
    </source>
</evidence>
<feature type="compositionally biased region" description="Basic and acidic residues" evidence="1">
    <location>
        <begin position="45"/>
        <end position="66"/>
    </location>
</feature>
<organism evidence="2 3">
    <name type="scientific">Pristionchus fissidentatus</name>
    <dbReference type="NCBI Taxonomy" id="1538716"/>
    <lineage>
        <taxon>Eukaryota</taxon>
        <taxon>Metazoa</taxon>
        <taxon>Ecdysozoa</taxon>
        <taxon>Nematoda</taxon>
        <taxon>Chromadorea</taxon>
        <taxon>Rhabditida</taxon>
        <taxon>Rhabditina</taxon>
        <taxon>Diplogasteromorpha</taxon>
        <taxon>Diplogasteroidea</taxon>
        <taxon>Neodiplogasteridae</taxon>
        <taxon>Pristionchus</taxon>
    </lineage>
</organism>
<feature type="non-terminal residue" evidence="2">
    <location>
        <position position="1"/>
    </location>
</feature>
<protein>
    <submittedName>
        <fullName evidence="2">Uncharacterized protein</fullName>
    </submittedName>
</protein>
<feature type="compositionally biased region" description="Polar residues" evidence="1">
    <location>
        <begin position="1"/>
        <end position="17"/>
    </location>
</feature>
<feature type="region of interest" description="Disordered" evidence="1">
    <location>
        <begin position="1"/>
        <end position="95"/>
    </location>
</feature>
<evidence type="ECO:0000256" key="1">
    <source>
        <dbReference type="SAM" id="MobiDB-lite"/>
    </source>
</evidence>
<proteinExistence type="predicted"/>
<dbReference type="EMBL" id="BTSY01000001">
    <property type="protein sequence ID" value="GMT12608.1"/>
    <property type="molecule type" value="Genomic_DNA"/>
</dbReference>
<gene>
    <name evidence="2" type="ORF">PFISCL1PPCAC_3905</name>
</gene>
<name>A0AAV5V2I1_9BILA</name>
<feature type="non-terminal residue" evidence="2">
    <location>
        <position position="95"/>
    </location>
</feature>
<sequence length="95" mass="10638">LQSYGSRYTISMSSDPHNSSDRSKSQRPKESGTEEDEGKSRQLRAPKDDKKSGKDIGKRVEVKEEDVIVIGDSEDSADEFSMLPSRDESKLSENK</sequence>
<accession>A0AAV5V2I1</accession>